<protein>
    <recommendedName>
        <fullName evidence="4">No apical meristem-associated C-terminal domain-containing protein</fullName>
    </recommendedName>
</protein>
<feature type="compositionally biased region" description="Low complexity" evidence="1">
    <location>
        <begin position="78"/>
        <end position="88"/>
    </location>
</feature>
<organism evidence="2 3">
    <name type="scientific">Mycena maculata</name>
    <dbReference type="NCBI Taxonomy" id="230809"/>
    <lineage>
        <taxon>Eukaryota</taxon>
        <taxon>Fungi</taxon>
        <taxon>Dikarya</taxon>
        <taxon>Basidiomycota</taxon>
        <taxon>Agaricomycotina</taxon>
        <taxon>Agaricomycetes</taxon>
        <taxon>Agaricomycetidae</taxon>
        <taxon>Agaricales</taxon>
        <taxon>Marasmiineae</taxon>
        <taxon>Mycenaceae</taxon>
        <taxon>Mycena</taxon>
    </lineage>
</organism>
<proteinExistence type="predicted"/>
<evidence type="ECO:0000256" key="1">
    <source>
        <dbReference type="SAM" id="MobiDB-lite"/>
    </source>
</evidence>
<accession>A0AAD7IMV0</accession>
<gene>
    <name evidence="2" type="ORF">DFH07DRAFT_776290</name>
</gene>
<evidence type="ECO:0000313" key="3">
    <source>
        <dbReference type="Proteomes" id="UP001215280"/>
    </source>
</evidence>
<reference evidence="2" key="1">
    <citation type="submission" date="2023-03" db="EMBL/GenBank/DDBJ databases">
        <title>Massive genome expansion in bonnet fungi (Mycena s.s.) driven by repeated elements and novel gene families across ecological guilds.</title>
        <authorList>
            <consortium name="Lawrence Berkeley National Laboratory"/>
            <person name="Harder C.B."/>
            <person name="Miyauchi S."/>
            <person name="Viragh M."/>
            <person name="Kuo A."/>
            <person name="Thoen E."/>
            <person name="Andreopoulos B."/>
            <person name="Lu D."/>
            <person name="Skrede I."/>
            <person name="Drula E."/>
            <person name="Henrissat B."/>
            <person name="Morin E."/>
            <person name="Kohler A."/>
            <person name="Barry K."/>
            <person name="LaButti K."/>
            <person name="Morin E."/>
            <person name="Salamov A."/>
            <person name="Lipzen A."/>
            <person name="Mereny Z."/>
            <person name="Hegedus B."/>
            <person name="Baldrian P."/>
            <person name="Stursova M."/>
            <person name="Weitz H."/>
            <person name="Taylor A."/>
            <person name="Grigoriev I.V."/>
            <person name="Nagy L.G."/>
            <person name="Martin F."/>
            <person name="Kauserud H."/>
        </authorList>
    </citation>
    <scope>NUCLEOTIDE SEQUENCE</scope>
    <source>
        <strain evidence="2">CBHHK188m</strain>
    </source>
</reference>
<dbReference type="AlphaFoldDB" id="A0AAD7IMV0"/>
<evidence type="ECO:0000313" key="2">
    <source>
        <dbReference type="EMBL" id="KAJ7746783.1"/>
    </source>
</evidence>
<comment type="caution">
    <text evidence="2">The sequence shown here is derived from an EMBL/GenBank/DDBJ whole genome shotgun (WGS) entry which is preliminary data.</text>
</comment>
<dbReference type="EMBL" id="JARJLG010000097">
    <property type="protein sequence ID" value="KAJ7746783.1"/>
    <property type="molecule type" value="Genomic_DNA"/>
</dbReference>
<keyword evidence="3" id="KW-1185">Reference proteome</keyword>
<feature type="compositionally biased region" description="Acidic residues" evidence="1">
    <location>
        <begin position="327"/>
        <end position="339"/>
    </location>
</feature>
<feature type="compositionally biased region" description="Low complexity" evidence="1">
    <location>
        <begin position="101"/>
        <end position="110"/>
    </location>
</feature>
<sequence>MQFWGQLLLKMYGMEGPEDATYQLASSYLVNVNGFNFNPYYAYTPGPGQYYGHATGPPLPPPQPQTEPASTGPTLAASTPQPTSTSQPQKRKRGRPPKNQSSSGSAASSMPPSPKKKRARKTQKTNTVPVATPVQSADKENHDIDLTFDENSQVPNTASQDLDASSQGLDATQIEWSESETESTTKRWPMRDRDKFYKFLLGSDAEGDKRFEQHKRNPGHVYERILFNGKRSADSIKGQWQRSLKTFEWIVAFESFTGNGGGDGDSNDASAVLKGKLTRARAAGIAIGSLTPATIKEWDDNHWRDLFEERAKVTRPVVRSSAAPLSDAEDLDNESDDGAIDPILKSQTKKTAAATVSEPKHAPASKFRAQASESFGNIGALVKVKIAADEKRAQALDAKLELDERRFKLESTKAKVDLARSVFGTDGVSAEVRDAANSFLLGYFTS</sequence>
<feature type="compositionally biased region" description="Basic residues" evidence="1">
    <location>
        <begin position="114"/>
        <end position="123"/>
    </location>
</feature>
<name>A0AAD7IMV0_9AGAR</name>
<dbReference type="Proteomes" id="UP001215280">
    <property type="component" value="Unassembled WGS sequence"/>
</dbReference>
<feature type="compositionally biased region" description="Polar residues" evidence="1">
    <location>
        <begin position="66"/>
        <end position="77"/>
    </location>
</feature>
<feature type="region of interest" description="Disordered" evidence="1">
    <location>
        <begin position="318"/>
        <end position="340"/>
    </location>
</feature>
<evidence type="ECO:0008006" key="4">
    <source>
        <dbReference type="Google" id="ProtNLM"/>
    </source>
</evidence>
<feature type="region of interest" description="Disordered" evidence="1">
    <location>
        <begin position="52"/>
        <end position="140"/>
    </location>
</feature>
<feature type="compositionally biased region" description="Polar residues" evidence="1">
    <location>
        <begin position="124"/>
        <end position="135"/>
    </location>
</feature>